<keyword evidence="2" id="KW-1185">Reference proteome</keyword>
<gene>
    <name evidence="1" type="ORF">RSOLAG22IIIB_13101</name>
</gene>
<accession>A0A0K6GID2</accession>
<evidence type="ECO:0000313" key="1">
    <source>
        <dbReference type="EMBL" id="CUA78363.1"/>
    </source>
</evidence>
<organism evidence="1 2">
    <name type="scientific">Rhizoctonia solani</name>
    <dbReference type="NCBI Taxonomy" id="456999"/>
    <lineage>
        <taxon>Eukaryota</taxon>
        <taxon>Fungi</taxon>
        <taxon>Dikarya</taxon>
        <taxon>Basidiomycota</taxon>
        <taxon>Agaricomycotina</taxon>
        <taxon>Agaricomycetes</taxon>
        <taxon>Cantharellales</taxon>
        <taxon>Ceratobasidiaceae</taxon>
        <taxon>Rhizoctonia</taxon>
    </lineage>
</organism>
<protein>
    <submittedName>
        <fullName evidence="1">Uncharacterized protein</fullName>
    </submittedName>
</protein>
<proteinExistence type="predicted"/>
<reference evidence="1 2" key="1">
    <citation type="submission" date="2015-07" db="EMBL/GenBank/DDBJ databases">
        <authorList>
            <person name="Noorani M."/>
        </authorList>
    </citation>
    <scope>NUCLEOTIDE SEQUENCE [LARGE SCALE GENOMIC DNA]</scope>
    <source>
        <strain evidence="1">BBA 69670</strain>
    </source>
</reference>
<dbReference type="Proteomes" id="UP000044841">
    <property type="component" value="Unassembled WGS sequence"/>
</dbReference>
<evidence type="ECO:0000313" key="2">
    <source>
        <dbReference type="Proteomes" id="UP000044841"/>
    </source>
</evidence>
<sequence>MFPFDRAVPLRTFGHKQSPIFRPVAGESSSVPLRRRDLLLAKGSSHSRCEGVRKYQWCIRLAYPCGVSTRNNVAPCEASSILQNPTYDPGRQNQGRLLWRRGRRGDRVLRRQYRCRSPLVVACEIENQRLLERPE</sequence>
<dbReference type="AlphaFoldDB" id="A0A0K6GID2"/>
<dbReference type="EMBL" id="CYGV01001997">
    <property type="protein sequence ID" value="CUA78363.1"/>
    <property type="molecule type" value="Genomic_DNA"/>
</dbReference>
<name>A0A0K6GID2_9AGAM</name>